<evidence type="ECO:0000256" key="1">
    <source>
        <dbReference type="SAM" id="MobiDB-lite"/>
    </source>
</evidence>
<gene>
    <name evidence="3" type="ORF">BKE38_25780</name>
</gene>
<feature type="signal peptide" evidence="2">
    <location>
        <begin position="1"/>
        <end position="23"/>
    </location>
</feature>
<dbReference type="Proteomes" id="UP000188879">
    <property type="component" value="Unassembled WGS sequence"/>
</dbReference>
<reference evidence="3 4" key="1">
    <citation type="submission" date="2016-10" db="EMBL/GenBank/DDBJ databases">
        <title>Draft Genome sequence of Roseomonas sp. strain M3.</title>
        <authorList>
            <person name="Subhash Y."/>
            <person name="Lee S."/>
        </authorList>
    </citation>
    <scope>NUCLEOTIDE SEQUENCE [LARGE SCALE GENOMIC DNA]</scope>
    <source>
        <strain evidence="3 4">M3</strain>
    </source>
</reference>
<dbReference type="OrthoDB" id="7278059at2"/>
<feature type="chain" id="PRO_5012324287" evidence="2">
    <location>
        <begin position="24"/>
        <end position="135"/>
    </location>
</feature>
<dbReference type="EMBL" id="MLCO01000330">
    <property type="protein sequence ID" value="ONG46044.1"/>
    <property type="molecule type" value="Genomic_DNA"/>
</dbReference>
<feature type="region of interest" description="Disordered" evidence="1">
    <location>
        <begin position="84"/>
        <end position="108"/>
    </location>
</feature>
<name>A0A1V2GX07_9PROT</name>
<evidence type="ECO:0000313" key="3">
    <source>
        <dbReference type="EMBL" id="ONG46044.1"/>
    </source>
</evidence>
<keyword evidence="2" id="KW-0732">Signal</keyword>
<evidence type="ECO:0000313" key="4">
    <source>
        <dbReference type="Proteomes" id="UP000188879"/>
    </source>
</evidence>
<comment type="caution">
    <text evidence="3">The sequence shown here is derived from an EMBL/GenBank/DDBJ whole genome shotgun (WGS) entry which is preliminary data.</text>
</comment>
<keyword evidence="4" id="KW-1185">Reference proteome</keyword>
<accession>A0A1V2GX07</accession>
<organism evidence="3 4">
    <name type="scientific">Teichococcus deserti</name>
    <dbReference type="NCBI Taxonomy" id="1817963"/>
    <lineage>
        <taxon>Bacteria</taxon>
        <taxon>Pseudomonadati</taxon>
        <taxon>Pseudomonadota</taxon>
        <taxon>Alphaproteobacteria</taxon>
        <taxon>Acetobacterales</taxon>
        <taxon>Roseomonadaceae</taxon>
        <taxon>Roseomonas</taxon>
    </lineage>
</organism>
<proteinExistence type="predicted"/>
<dbReference type="AlphaFoldDB" id="A0A1V2GX07"/>
<protein>
    <submittedName>
        <fullName evidence="3">Uncharacterized protein</fullName>
    </submittedName>
</protein>
<evidence type="ECO:0000256" key="2">
    <source>
        <dbReference type="SAM" id="SignalP"/>
    </source>
</evidence>
<dbReference type="RefSeq" id="WP_076960135.1">
    <property type="nucleotide sequence ID" value="NZ_MLCO01000330.1"/>
</dbReference>
<sequence>MTTPVRLSALLLAPLVLATTALAQEDGWSRFLPETAPGIAACLEGEAGAAATAALPMNHGRVLVRITRRDGDRLECVAELGVPGTRARREQSRSVGAAPPLPGEDAQRLSLAPLCPGATPVPQAAGLFLNPPGCR</sequence>